<dbReference type="PANTHER" id="PTHR31423">
    <property type="entry name" value="YBAK DOMAIN-CONTAINING PROTEIN"/>
    <property type="match status" value="1"/>
</dbReference>
<dbReference type="Proteomes" id="UP000476411">
    <property type="component" value="Chromosome"/>
</dbReference>
<name>A0A6B9ZGJ0_9BACT</name>
<accession>A0A6B9ZGJ0</accession>
<dbReference type="InterPro" id="IPR040285">
    <property type="entry name" value="ProX/PRXD1"/>
</dbReference>
<dbReference type="Pfam" id="PF04073">
    <property type="entry name" value="tRNA_edit"/>
    <property type="match status" value="1"/>
</dbReference>
<comment type="similarity">
    <text evidence="1">Belongs to the PRORSD1 family.</text>
</comment>
<keyword evidence="4" id="KW-0436">Ligase</keyword>
<evidence type="ECO:0000256" key="2">
    <source>
        <dbReference type="SAM" id="Phobius"/>
    </source>
</evidence>
<feature type="transmembrane region" description="Helical" evidence="2">
    <location>
        <begin position="105"/>
        <end position="123"/>
    </location>
</feature>
<keyword evidence="2" id="KW-1133">Transmembrane helix</keyword>
<keyword evidence="2" id="KW-0472">Membrane</keyword>
<dbReference type="InterPro" id="IPR036754">
    <property type="entry name" value="YbaK/aa-tRNA-synt-asso_dom_sf"/>
</dbReference>
<dbReference type="InterPro" id="IPR007214">
    <property type="entry name" value="YbaK/aa-tRNA-synth-assoc-dom"/>
</dbReference>
<gene>
    <name evidence="4" type="ORF">GWR21_15025</name>
</gene>
<dbReference type="AlphaFoldDB" id="A0A6B9ZGJ0"/>
<dbReference type="KEGG" id="chih:GWR21_15025"/>
<dbReference type="GO" id="GO:0004812">
    <property type="term" value="F:aminoacyl-tRNA ligase activity"/>
    <property type="evidence" value="ECO:0007669"/>
    <property type="project" value="UniProtKB-KW"/>
</dbReference>
<dbReference type="Gene3D" id="3.90.960.10">
    <property type="entry name" value="YbaK/aminoacyl-tRNA synthetase-associated domain"/>
    <property type="match status" value="1"/>
</dbReference>
<evidence type="ECO:0000313" key="4">
    <source>
        <dbReference type="EMBL" id="QHS60859.1"/>
    </source>
</evidence>
<organism evidence="4 5">
    <name type="scientific">Chitinophaga agri</name>
    <dbReference type="NCBI Taxonomy" id="2703787"/>
    <lineage>
        <taxon>Bacteria</taxon>
        <taxon>Pseudomonadati</taxon>
        <taxon>Bacteroidota</taxon>
        <taxon>Chitinophagia</taxon>
        <taxon>Chitinophagales</taxon>
        <taxon>Chitinophagaceae</taxon>
        <taxon>Chitinophaga</taxon>
    </lineage>
</organism>
<keyword evidence="2" id="KW-0812">Transmembrane</keyword>
<feature type="domain" description="YbaK/aminoacyl-tRNA synthetase-associated" evidence="3">
    <location>
        <begin position="57"/>
        <end position="151"/>
    </location>
</feature>
<reference evidence="4 5" key="1">
    <citation type="submission" date="2020-01" db="EMBL/GenBank/DDBJ databases">
        <title>Complete genome sequence of Chitinophaga sp. H33E-04 isolated from quinoa roots.</title>
        <authorList>
            <person name="Weon H.-Y."/>
            <person name="Lee S.A."/>
        </authorList>
    </citation>
    <scope>NUCLEOTIDE SEQUENCE [LARGE SCALE GENOMIC DNA]</scope>
    <source>
        <strain evidence="4 5">H33E-04</strain>
    </source>
</reference>
<evidence type="ECO:0000313" key="5">
    <source>
        <dbReference type="Proteomes" id="UP000476411"/>
    </source>
</evidence>
<proteinExistence type="inferred from homology"/>
<keyword evidence="5" id="KW-1185">Reference proteome</keyword>
<dbReference type="RefSeq" id="WP_162332542.1">
    <property type="nucleotide sequence ID" value="NZ_CP048113.1"/>
</dbReference>
<protein>
    <submittedName>
        <fullName evidence="4">Prolyl-tRNA synthetase associated domain-containing protein</fullName>
    </submittedName>
</protein>
<keyword evidence="4" id="KW-0030">Aminoacyl-tRNA synthetase</keyword>
<sequence length="179" mass="20347">MFYISEVKKTPPVAFKTALHEMVYTTLQQFGVPYERVENDEAITMEDCILIDQQLKMKTVKTLFLCNRQQTAFYLLVTTADKPFITKDFSSAMEISRVSFAPADLLLSMLGTVVGAATIYGILLDKENKVQVVIDQDVLAEEWYGCSDSTTTGYMKVPTNWIMNDFLRFAAHTPKFIQL</sequence>
<dbReference type="PANTHER" id="PTHR31423:SF3">
    <property type="entry name" value="PROLYL-TRNA SYNTHETASE ASSOCIATED DOMAIN-CONTAINING PROTEIN 1-RELATED"/>
    <property type="match status" value="1"/>
</dbReference>
<evidence type="ECO:0000256" key="1">
    <source>
        <dbReference type="ARBA" id="ARBA00010201"/>
    </source>
</evidence>
<dbReference type="GO" id="GO:0002161">
    <property type="term" value="F:aminoacyl-tRNA deacylase activity"/>
    <property type="evidence" value="ECO:0007669"/>
    <property type="project" value="InterPro"/>
</dbReference>
<dbReference type="SUPFAM" id="SSF55826">
    <property type="entry name" value="YbaK/ProRS associated domain"/>
    <property type="match status" value="1"/>
</dbReference>
<evidence type="ECO:0000259" key="3">
    <source>
        <dbReference type="Pfam" id="PF04073"/>
    </source>
</evidence>
<dbReference type="EMBL" id="CP048113">
    <property type="protein sequence ID" value="QHS60859.1"/>
    <property type="molecule type" value="Genomic_DNA"/>
</dbReference>